<evidence type="ECO:0000256" key="3">
    <source>
        <dbReference type="ARBA" id="ARBA00022692"/>
    </source>
</evidence>
<evidence type="ECO:0000256" key="4">
    <source>
        <dbReference type="ARBA" id="ARBA00022989"/>
    </source>
</evidence>
<feature type="transmembrane region" description="Helical" evidence="6">
    <location>
        <begin position="118"/>
        <end position="139"/>
    </location>
</feature>
<keyword evidence="3 6" id="KW-0812">Transmembrane</keyword>
<gene>
    <name evidence="7" type="ORF">HNR61_006332</name>
</gene>
<dbReference type="Proteomes" id="UP000572680">
    <property type="component" value="Unassembled WGS sequence"/>
</dbReference>
<dbReference type="Pfam" id="PF03706">
    <property type="entry name" value="LPG_synthase_TM"/>
    <property type="match status" value="1"/>
</dbReference>
<feature type="transmembrane region" description="Helical" evidence="6">
    <location>
        <begin position="258"/>
        <end position="275"/>
    </location>
</feature>
<dbReference type="AlphaFoldDB" id="A0A7W3LUW4"/>
<evidence type="ECO:0000256" key="6">
    <source>
        <dbReference type="SAM" id="Phobius"/>
    </source>
</evidence>
<feature type="transmembrane region" description="Helical" evidence="6">
    <location>
        <begin position="227"/>
        <end position="246"/>
    </location>
</feature>
<dbReference type="GO" id="GO:0005886">
    <property type="term" value="C:plasma membrane"/>
    <property type="evidence" value="ECO:0007669"/>
    <property type="project" value="UniProtKB-SubCell"/>
</dbReference>
<keyword evidence="2" id="KW-1003">Cell membrane</keyword>
<evidence type="ECO:0000256" key="1">
    <source>
        <dbReference type="ARBA" id="ARBA00004651"/>
    </source>
</evidence>
<dbReference type="RefSeq" id="WP_312898181.1">
    <property type="nucleotide sequence ID" value="NZ_BAAALP010000077.1"/>
</dbReference>
<organism evidence="7 8">
    <name type="scientific">Actinomadura namibiensis</name>
    <dbReference type="NCBI Taxonomy" id="182080"/>
    <lineage>
        <taxon>Bacteria</taxon>
        <taxon>Bacillati</taxon>
        <taxon>Actinomycetota</taxon>
        <taxon>Actinomycetes</taxon>
        <taxon>Streptosporangiales</taxon>
        <taxon>Thermomonosporaceae</taxon>
        <taxon>Actinomadura</taxon>
    </lineage>
</organism>
<evidence type="ECO:0000313" key="8">
    <source>
        <dbReference type="Proteomes" id="UP000572680"/>
    </source>
</evidence>
<proteinExistence type="predicted"/>
<comment type="caution">
    <text evidence="7">The sequence shown here is derived from an EMBL/GenBank/DDBJ whole genome shotgun (WGS) entry which is preliminary data.</text>
</comment>
<evidence type="ECO:0000256" key="5">
    <source>
        <dbReference type="ARBA" id="ARBA00023136"/>
    </source>
</evidence>
<accession>A0A7W3LUW4</accession>
<evidence type="ECO:0000313" key="7">
    <source>
        <dbReference type="EMBL" id="MBA8954675.1"/>
    </source>
</evidence>
<reference evidence="7 8" key="1">
    <citation type="submission" date="2020-08" db="EMBL/GenBank/DDBJ databases">
        <title>Genomic Encyclopedia of Type Strains, Phase IV (KMG-IV): sequencing the most valuable type-strain genomes for metagenomic binning, comparative biology and taxonomic classification.</title>
        <authorList>
            <person name="Goeker M."/>
        </authorList>
    </citation>
    <scope>NUCLEOTIDE SEQUENCE [LARGE SCALE GENOMIC DNA]</scope>
    <source>
        <strain evidence="7 8">DSM 44197</strain>
    </source>
</reference>
<comment type="subcellular location">
    <subcellularLocation>
        <location evidence="1">Cell membrane</location>
        <topology evidence="1">Multi-pass membrane protein</topology>
    </subcellularLocation>
</comment>
<sequence>MNVKALAVRTVRVLLVLLALGFCAWSLVSQWDATVRAFEQMSAGTLLGAFAFGAAGLFAWMLGWRTFLVGLGSPMPLRPAFRITAISALGKYVPGKVWALVTQIEMAREHQVPRARSFSATMLAIATSTACGLAVAAVTLPLSSPAARERYWWLFPLAPVLLACLHPRIVTWGLDTALRIVRRPPLEHPVGLGATLVAVVWTLAGWLLFGVHLWLLCMAVGGDGPSLPFVATGAYALAFVAGFLVFIAPGGIGAREGAMVVVLSPVLPAGAPIVVALASRVLLTVADLLGAGVAVLLGGRPRPPAPAQDEVSSAT</sequence>
<evidence type="ECO:0008006" key="9">
    <source>
        <dbReference type="Google" id="ProtNLM"/>
    </source>
</evidence>
<keyword evidence="4 6" id="KW-1133">Transmembrane helix</keyword>
<name>A0A7W3LUW4_ACTNM</name>
<feature type="transmembrane region" description="Helical" evidence="6">
    <location>
        <begin position="190"/>
        <end position="215"/>
    </location>
</feature>
<keyword evidence="5 6" id="KW-0472">Membrane</keyword>
<dbReference type="InterPro" id="IPR022791">
    <property type="entry name" value="L-PG_synthase/AglD"/>
</dbReference>
<feature type="transmembrane region" description="Helical" evidence="6">
    <location>
        <begin position="151"/>
        <end position="170"/>
    </location>
</feature>
<protein>
    <recommendedName>
        <fullName evidence="9">Integral membrane protein</fullName>
    </recommendedName>
</protein>
<keyword evidence="8" id="KW-1185">Reference proteome</keyword>
<evidence type="ECO:0000256" key="2">
    <source>
        <dbReference type="ARBA" id="ARBA00022475"/>
    </source>
</evidence>
<feature type="transmembrane region" description="Helical" evidence="6">
    <location>
        <begin position="46"/>
        <end position="68"/>
    </location>
</feature>
<dbReference type="EMBL" id="JACJIA010000009">
    <property type="protein sequence ID" value="MBA8954675.1"/>
    <property type="molecule type" value="Genomic_DNA"/>
</dbReference>